<evidence type="ECO:0000313" key="2">
    <source>
        <dbReference type="Proteomes" id="UP001595988"/>
    </source>
</evidence>
<dbReference type="Pfam" id="PF10842">
    <property type="entry name" value="DUF2642"/>
    <property type="match status" value="1"/>
</dbReference>
<dbReference type="RefSeq" id="WP_193064075.1">
    <property type="nucleotide sequence ID" value="NZ_JBHSFT010000049.1"/>
</dbReference>
<dbReference type="EMBL" id="JBHSFT010000049">
    <property type="protein sequence ID" value="MFC4664489.1"/>
    <property type="molecule type" value="Genomic_DNA"/>
</dbReference>
<keyword evidence="2" id="KW-1185">Reference proteome</keyword>
<accession>A0ABV9K350</accession>
<protein>
    <submittedName>
        <fullName evidence="1">DUF2642 domain-containing protein</fullName>
    </submittedName>
</protein>
<evidence type="ECO:0000313" key="1">
    <source>
        <dbReference type="EMBL" id="MFC4664489.1"/>
    </source>
</evidence>
<reference evidence="2" key="1">
    <citation type="journal article" date="2019" name="Int. J. Syst. Evol. Microbiol.">
        <title>The Global Catalogue of Microorganisms (GCM) 10K type strain sequencing project: providing services to taxonomists for standard genome sequencing and annotation.</title>
        <authorList>
            <consortium name="The Broad Institute Genomics Platform"/>
            <consortium name="The Broad Institute Genome Sequencing Center for Infectious Disease"/>
            <person name="Wu L."/>
            <person name="Ma J."/>
        </authorList>
    </citation>
    <scope>NUCLEOTIDE SEQUENCE [LARGE SCALE GENOMIC DNA]</scope>
    <source>
        <strain evidence="2">CCUG 37257</strain>
    </source>
</reference>
<organism evidence="1 2">
    <name type="scientific">Oceanobacillus aidingensis</name>
    <dbReference type="NCBI Taxonomy" id="645964"/>
    <lineage>
        <taxon>Bacteria</taxon>
        <taxon>Bacillati</taxon>
        <taxon>Bacillota</taxon>
        <taxon>Bacilli</taxon>
        <taxon>Bacillales</taxon>
        <taxon>Bacillaceae</taxon>
        <taxon>Oceanobacillus</taxon>
    </lineage>
</organism>
<comment type="caution">
    <text evidence="1">The sequence shown here is derived from an EMBL/GenBank/DDBJ whole genome shotgun (WGS) entry which is preliminary data.</text>
</comment>
<dbReference type="InterPro" id="IPR020139">
    <property type="entry name" value="DUF2642"/>
</dbReference>
<gene>
    <name evidence="1" type="ORF">ACFO3P_20115</name>
</gene>
<proteinExistence type="predicted"/>
<dbReference type="Proteomes" id="UP001595988">
    <property type="component" value="Unassembled WGS sequence"/>
</dbReference>
<sequence length="133" mass="14334">MANLTERQRRLVNLLNQLSQNLVTANSANDSNNDSTLSNSFSLNLPGFSLDSNNNLNLGFGNWGGGKPTPPSTPTNIREVLLGLVNEQVQVTTPFDTISGTLLSVQDDYVVIIEASGAQALVRIEKIEFVSNS</sequence>
<name>A0ABV9K350_9BACI</name>